<dbReference type="PANTHER" id="PTHR30473">
    <property type="entry name" value="PROTEIN PHOH"/>
    <property type="match status" value="1"/>
</dbReference>
<proteinExistence type="predicted"/>
<evidence type="ECO:0000256" key="1">
    <source>
        <dbReference type="ARBA" id="ARBA00022741"/>
    </source>
</evidence>
<name>A0A6J5MEG6_9CAUD</name>
<evidence type="ECO:0000259" key="3">
    <source>
        <dbReference type="Pfam" id="PF02562"/>
    </source>
</evidence>
<reference evidence="4" key="1">
    <citation type="submission" date="2020-04" db="EMBL/GenBank/DDBJ databases">
        <authorList>
            <person name="Chiriac C."/>
            <person name="Salcher M."/>
            <person name="Ghai R."/>
            <person name="Kavagutti S V."/>
        </authorList>
    </citation>
    <scope>NUCLEOTIDE SEQUENCE</scope>
</reference>
<accession>A0A6J5MEG6</accession>
<keyword evidence="2" id="KW-0067">ATP-binding</keyword>
<organism evidence="4">
    <name type="scientific">uncultured Caudovirales phage</name>
    <dbReference type="NCBI Taxonomy" id="2100421"/>
    <lineage>
        <taxon>Viruses</taxon>
        <taxon>Duplodnaviria</taxon>
        <taxon>Heunggongvirae</taxon>
        <taxon>Uroviricota</taxon>
        <taxon>Caudoviricetes</taxon>
        <taxon>Peduoviridae</taxon>
        <taxon>Maltschvirus</taxon>
        <taxon>Maltschvirus maltsch</taxon>
    </lineage>
</organism>
<evidence type="ECO:0000313" key="4">
    <source>
        <dbReference type="EMBL" id="CAB4143416.1"/>
    </source>
</evidence>
<dbReference type="Gene3D" id="3.40.50.300">
    <property type="entry name" value="P-loop containing nucleotide triphosphate hydrolases"/>
    <property type="match status" value="1"/>
</dbReference>
<feature type="domain" description="PhoH-like protein" evidence="3">
    <location>
        <begin position="35"/>
        <end position="240"/>
    </location>
</feature>
<dbReference type="InterPro" id="IPR027417">
    <property type="entry name" value="P-loop_NTPase"/>
</dbReference>
<keyword evidence="1" id="KW-0547">Nucleotide-binding</keyword>
<gene>
    <name evidence="4" type="ORF">UFOVP447_142</name>
</gene>
<sequence>MSAKAQRLTKRQQRLSEKGLMKFPTIQQLHFDLKQIQPITDNQVRTFNAYNEGENLFLHGCAGTGKTFISIYLALKEIENGRSRRRKLVIIRTAQSSKDIGFLPGSEKQKLEVYEAPYKAICAELYHRDDAYDILKQKGIIEFHSTSFLRGTTIDDSIILIDECQNQRYVELRTVLTRTGDRSRVILCGDTKQDDLTSDRYKETSGLADMMKVFNRMGDMTTVEFEIDDIVRSGFVRDFIIAENQLGLY</sequence>
<dbReference type="GO" id="GO:0005524">
    <property type="term" value="F:ATP binding"/>
    <property type="evidence" value="ECO:0007669"/>
    <property type="project" value="UniProtKB-KW"/>
</dbReference>
<dbReference type="SUPFAM" id="SSF52540">
    <property type="entry name" value="P-loop containing nucleoside triphosphate hydrolases"/>
    <property type="match status" value="1"/>
</dbReference>
<dbReference type="EMBL" id="LR796423">
    <property type="protein sequence ID" value="CAB4143416.1"/>
    <property type="molecule type" value="Genomic_DNA"/>
</dbReference>
<dbReference type="Pfam" id="PF02562">
    <property type="entry name" value="PhoH"/>
    <property type="match status" value="1"/>
</dbReference>
<evidence type="ECO:0000256" key="2">
    <source>
        <dbReference type="ARBA" id="ARBA00022840"/>
    </source>
</evidence>
<protein>
    <submittedName>
        <fullName evidence="4">PhoH Phosphate starvation-inducible protein PhoH, predicted ATPase</fullName>
    </submittedName>
</protein>
<dbReference type="InterPro" id="IPR051451">
    <property type="entry name" value="PhoH2-like"/>
</dbReference>
<dbReference type="InterPro" id="IPR003714">
    <property type="entry name" value="PhoH"/>
</dbReference>